<name>A0A484LHG8_9ASTE</name>
<accession>A0A484LHG8</accession>
<reference evidence="1 2" key="1">
    <citation type="submission" date="2018-04" db="EMBL/GenBank/DDBJ databases">
        <authorList>
            <person name="Vogel A."/>
        </authorList>
    </citation>
    <scope>NUCLEOTIDE SEQUENCE [LARGE SCALE GENOMIC DNA]</scope>
</reference>
<evidence type="ECO:0000313" key="2">
    <source>
        <dbReference type="Proteomes" id="UP000595140"/>
    </source>
</evidence>
<dbReference type="EMBL" id="OOIL02001452">
    <property type="protein sequence ID" value="VFQ75883.1"/>
    <property type="molecule type" value="Genomic_DNA"/>
</dbReference>
<dbReference type="AlphaFoldDB" id="A0A484LHG8"/>
<keyword evidence="2" id="KW-1185">Reference proteome</keyword>
<dbReference type="Proteomes" id="UP000595140">
    <property type="component" value="Unassembled WGS sequence"/>
</dbReference>
<sequence>MSLICSSPGALKVVHKKLLNDSKLKKRYLNFDFRADSIDHEIEHENGSAWESFMNTHLIAHYTATIVVTEKPFEEWVKP</sequence>
<protein>
    <submittedName>
        <fullName evidence="1">Uncharacterized protein</fullName>
    </submittedName>
</protein>
<gene>
    <name evidence="1" type="ORF">CCAM_LOCUS17659</name>
</gene>
<organism evidence="1 2">
    <name type="scientific">Cuscuta campestris</name>
    <dbReference type="NCBI Taxonomy" id="132261"/>
    <lineage>
        <taxon>Eukaryota</taxon>
        <taxon>Viridiplantae</taxon>
        <taxon>Streptophyta</taxon>
        <taxon>Embryophyta</taxon>
        <taxon>Tracheophyta</taxon>
        <taxon>Spermatophyta</taxon>
        <taxon>Magnoliopsida</taxon>
        <taxon>eudicotyledons</taxon>
        <taxon>Gunneridae</taxon>
        <taxon>Pentapetalae</taxon>
        <taxon>asterids</taxon>
        <taxon>lamiids</taxon>
        <taxon>Solanales</taxon>
        <taxon>Convolvulaceae</taxon>
        <taxon>Cuscuteae</taxon>
        <taxon>Cuscuta</taxon>
        <taxon>Cuscuta subgen. Grammica</taxon>
        <taxon>Cuscuta sect. Cleistogrammica</taxon>
    </lineage>
</organism>
<evidence type="ECO:0000313" key="1">
    <source>
        <dbReference type="EMBL" id="VFQ75883.1"/>
    </source>
</evidence>
<proteinExistence type="predicted"/>